<dbReference type="InterPro" id="IPR002347">
    <property type="entry name" value="SDR_fam"/>
</dbReference>
<organism evidence="5 6">
    <name type="scientific">Streptomyces ochraceiscleroticus</name>
    <dbReference type="NCBI Taxonomy" id="47761"/>
    <lineage>
        <taxon>Bacteria</taxon>
        <taxon>Bacillati</taxon>
        <taxon>Actinomycetota</taxon>
        <taxon>Actinomycetes</taxon>
        <taxon>Kitasatosporales</taxon>
        <taxon>Streptomycetaceae</taxon>
        <taxon>Streptomyces</taxon>
    </lineage>
</organism>
<name>A0ABW1MIF2_9ACTN</name>
<dbReference type="PRINTS" id="PR00080">
    <property type="entry name" value="SDRFAMILY"/>
</dbReference>
<evidence type="ECO:0000313" key="5">
    <source>
        <dbReference type="EMBL" id="MFC6063621.1"/>
    </source>
</evidence>
<protein>
    <submittedName>
        <fullName evidence="5">SDR family oxidoreductase</fullName>
    </submittedName>
</protein>
<comment type="similarity">
    <text evidence="1 3">Belongs to the short-chain dehydrogenases/reductases (SDR) family.</text>
</comment>
<evidence type="ECO:0000259" key="4">
    <source>
        <dbReference type="SMART" id="SM00822"/>
    </source>
</evidence>
<accession>A0ABW1MIF2</accession>
<dbReference type="SUPFAM" id="SSF51735">
    <property type="entry name" value="NAD(P)-binding Rossmann-fold domains"/>
    <property type="match status" value="1"/>
</dbReference>
<comment type="caution">
    <text evidence="5">The sequence shown here is derived from an EMBL/GenBank/DDBJ whole genome shotgun (WGS) entry which is preliminary data.</text>
</comment>
<dbReference type="InterPro" id="IPR057326">
    <property type="entry name" value="KR_dom"/>
</dbReference>
<dbReference type="InterPro" id="IPR036291">
    <property type="entry name" value="NAD(P)-bd_dom_sf"/>
</dbReference>
<evidence type="ECO:0000256" key="3">
    <source>
        <dbReference type="RuleBase" id="RU000363"/>
    </source>
</evidence>
<dbReference type="Proteomes" id="UP001596139">
    <property type="component" value="Unassembled WGS sequence"/>
</dbReference>
<sequence length="350" mass="37097">MVPQAEGGVVVITGASSGVGRACAEAFAARGWHVVLAARRAEELNEVARRCRRRGAGRALPVPTEVTDAAAVDRLAQEAVDAFGRIDVWINNAAVAAFGALDEIPADVCRKVIDTDVMGYVYGARAALTAMRRQGSGTLINVSSVVGVAPVPYNAPYALAKAAVRSLGTSLRQELWLEGHRDVHVCTMLPATMDTPFFESAANYSGRKVIPMAPVYTPERAARKALRLVRSPRREAYVGPAAAFLALQTKLTPRLMEKGLAYQMNRAHLSRTESAPDTVGSVPHPLPGGAVRGGWAGGRRTAGRRLATAAVLTGAAYAAFRVAGGRAPLSAATQGSRRHRVRRCGRNGAW</sequence>
<keyword evidence="2" id="KW-0560">Oxidoreductase</keyword>
<reference evidence="6" key="1">
    <citation type="journal article" date="2019" name="Int. J. Syst. Evol. Microbiol.">
        <title>The Global Catalogue of Microorganisms (GCM) 10K type strain sequencing project: providing services to taxonomists for standard genome sequencing and annotation.</title>
        <authorList>
            <consortium name="The Broad Institute Genomics Platform"/>
            <consortium name="The Broad Institute Genome Sequencing Center for Infectious Disease"/>
            <person name="Wu L."/>
            <person name="Ma J."/>
        </authorList>
    </citation>
    <scope>NUCLEOTIDE SEQUENCE [LARGE SCALE GENOMIC DNA]</scope>
    <source>
        <strain evidence="6">CGMCC 1.15180</strain>
    </source>
</reference>
<dbReference type="RefSeq" id="WP_051861904.1">
    <property type="nucleotide sequence ID" value="NZ_JBHSPX010000004.1"/>
</dbReference>
<dbReference type="Gene3D" id="3.40.50.720">
    <property type="entry name" value="NAD(P)-binding Rossmann-like Domain"/>
    <property type="match status" value="1"/>
</dbReference>
<dbReference type="PANTHER" id="PTHR44196:SF1">
    <property type="entry name" value="DEHYDROGENASE_REDUCTASE SDR FAMILY MEMBER 7B"/>
    <property type="match status" value="1"/>
</dbReference>
<evidence type="ECO:0000256" key="2">
    <source>
        <dbReference type="ARBA" id="ARBA00023002"/>
    </source>
</evidence>
<dbReference type="Pfam" id="PF00106">
    <property type="entry name" value="adh_short"/>
    <property type="match status" value="1"/>
</dbReference>
<evidence type="ECO:0000256" key="1">
    <source>
        <dbReference type="ARBA" id="ARBA00006484"/>
    </source>
</evidence>
<gene>
    <name evidence="5" type="ORF">ACFP4F_13770</name>
</gene>
<dbReference type="EMBL" id="JBHSPX010000004">
    <property type="protein sequence ID" value="MFC6063621.1"/>
    <property type="molecule type" value="Genomic_DNA"/>
</dbReference>
<keyword evidence="6" id="KW-1185">Reference proteome</keyword>
<dbReference type="SMART" id="SM00822">
    <property type="entry name" value="PKS_KR"/>
    <property type="match status" value="1"/>
</dbReference>
<dbReference type="PRINTS" id="PR00081">
    <property type="entry name" value="GDHRDH"/>
</dbReference>
<feature type="domain" description="Ketoreductase" evidence="4">
    <location>
        <begin position="8"/>
        <end position="179"/>
    </location>
</feature>
<evidence type="ECO:0000313" key="6">
    <source>
        <dbReference type="Proteomes" id="UP001596139"/>
    </source>
</evidence>
<proteinExistence type="inferred from homology"/>
<dbReference type="PANTHER" id="PTHR44196">
    <property type="entry name" value="DEHYDROGENASE/REDUCTASE SDR FAMILY MEMBER 7B"/>
    <property type="match status" value="1"/>
</dbReference>
<dbReference type="NCBIfam" id="NF005495">
    <property type="entry name" value="PRK07109.1"/>
    <property type="match status" value="1"/>
</dbReference>